<evidence type="ECO:0000313" key="3">
    <source>
        <dbReference type="Proteomes" id="UP000479710"/>
    </source>
</evidence>
<keyword evidence="3" id="KW-1185">Reference proteome</keyword>
<dbReference type="EMBL" id="SPHZ02000010">
    <property type="protein sequence ID" value="KAF0895332.1"/>
    <property type="molecule type" value="Genomic_DNA"/>
</dbReference>
<dbReference type="InterPro" id="IPR007700">
    <property type="entry name" value="DUF668"/>
</dbReference>
<gene>
    <name evidence="2" type="ORF">E2562_012370</name>
</gene>
<dbReference type="Proteomes" id="UP000479710">
    <property type="component" value="Unassembled WGS sequence"/>
</dbReference>
<dbReference type="Pfam" id="PF05003">
    <property type="entry name" value="DUF668"/>
    <property type="match status" value="1"/>
</dbReference>
<accession>A0A6G1C584</accession>
<evidence type="ECO:0000259" key="1">
    <source>
        <dbReference type="Pfam" id="PF05003"/>
    </source>
</evidence>
<evidence type="ECO:0000313" key="2">
    <source>
        <dbReference type="EMBL" id="KAF0895332.1"/>
    </source>
</evidence>
<comment type="caution">
    <text evidence="2">The sequence shown here is derived from an EMBL/GenBank/DDBJ whole genome shotgun (WGS) entry which is preliminary data.</text>
</comment>
<dbReference type="GO" id="GO:0045927">
    <property type="term" value="P:positive regulation of growth"/>
    <property type="evidence" value="ECO:0007669"/>
    <property type="project" value="InterPro"/>
</dbReference>
<reference evidence="2 3" key="1">
    <citation type="submission" date="2019-11" db="EMBL/GenBank/DDBJ databases">
        <title>Whole genome sequence of Oryza granulata.</title>
        <authorList>
            <person name="Li W."/>
        </authorList>
    </citation>
    <scope>NUCLEOTIDE SEQUENCE [LARGE SCALE GENOMIC DNA]</scope>
    <source>
        <strain evidence="3">cv. Menghai</strain>
        <tissue evidence="2">Leaf</tissue>
    </source>
</reference>
<sequence>MEADGRQEEANAERVEMYEMLPAKLRAAVRSKLHDWWRDPGPLDAGLAQETQGRIDSTGANFRSVKLKKKKRKNILIWEKWPKWHFKAMPSGLDPKLKTIFCAAASKLIKVCE</sequence>
<organism evidence="2 3">
    <name type="scientific">Oryza meyeriana var. granulata</name>
    <dbReference type="NCBI Taxonomy" id="110450"/>
    <lineage>
        <taxon>Eukaryota</taxon>
        <taxon>Viridiplantae</taxon>
        <taxon>Streptophyta</taxon>
        <taxon>Embryophyta</taxon>
        <taxon>Tracheophyta</taxon>
        <taxon>Spermatophyta</taxon>
        <taxon>Magnoliopsida</taxon>
        <taxon>Liliopsida</taxon>
        <taxon>Poales</taxon>
        <taxon>Poaceae</taxon>
        <taxon>BOP clade</taxon>
        <taxon>Oryzoideae</taxon>
        <taxon>Oryzeae</taxon>
        <taxon>Oryzinae</taxon>
        <taxon>Oryza</taxon>
        <taxon>Oryza meyeriana</taxon>
    </lineage>
</organism>
<proteinExistence type="predicted"/>
<dbReference type="OrthoDB" id="673374at2759"/>
<name>A0A6G1C584_9ORYZ</name>
<feature type="domain" description="DUF668" evidence="1">
    <location>
        <begin position="8"/>
        <end position="56"/>
    </location>
</feature>
<dbReference type="AlphaFoldDB" id="A0A6G1C584"/>
<protein>
    <recommendedName>
        <fullName evidence="1">DUF668 domain-containing protein</fullName>
    </recommendedName>
</protein>